<dbReference type="InterPro" id="IPR005549">
    <property type="entry name" value="Kinetochore_Nuf2_N"/>
</dbReference>
<evidence type="ECO:0000256" key="6">
    <source>
        <dbReference type="ARBA" id="ARBA00023054"/>
    </source>
</evidence>
<dbReference type="EMBL" id="OU898277">
    <property type="protein sequence ID" value="CAG9829996.1"/>
    <property type="molecule type" value="Genomic_DNA"/>
</dbReference>
<dbReference type="Proteomes" id="UP001153709">
    <property type="component" value="Chromosome 2"/>
</dbReference>
<feature type="coiled-coil region" evidence="9">
    <location>
        <begin position="146"/>
        <end position="253"/>
    </location>
</feature>
<evidence type="ECO:0000256" key="2">
    <source>
        <dbReference type="ARBA" id="ARBA00005498"/>
    </source>
</evidence>
<keyword evidence="7" id="KW-0131">Cell cycle</keyword>
<evidence type="ECO:0000313" key="12">
    <source>
        <dbReference type="Proteomes" id="UP001153709"/>
    </source>
</evidence>
<evidence type="ECO:0000256" key="4">
    <source>
        <dbReference type="ARBA" id="ARBA00022618"/>
    </source>
</evidence>
<comment type="similarity">
    <text evidence="2">Belongs to the NUF2 family.</text>
</comment>
<feature type="coiled-coil region" evidence="9">
    <location>
        <begin position="340"/>
        <end position="399"/>
    </location>
</feature>
<evidence type="ECO:0000256" key="1">
    <source>
        <dbReference type="ARBA" id="ARBA00004584"/>
    </source>
</evidence>
<accession>A0A9N9SXK3</accession>
<evidence type="ECO:0000313" key="11">
    <source>
        <dbReference type="EMBL" id="CAG9829996.1"/>
    </source>
</evidence>
<keyword evidence="5" id="KW-0498">Mitosis</keyword>
<dbReference type="GO" id="GO:0051301">
    <property type="term" value="P:cell division"/>
    <property type="evidence" value="ECO:0007669"/>
    <property type="project" value="UniProtKB-KW"/>
</dbReference>
<comment type="subcellular location">
    <subcellularLocation>
        <location evidence="1">Chromosome</location>
        <location evidence="1">Centromere</location>
    </subcellularLocation>
</comment>
<dbReference type="Gene3D" id="1.10.418.60">
    <property type="entry name" value="Ncd80 complex, Nuf2 subunit"/>
    <property type="match status" value="1"/>
</dbReference>
<evidence type="ECO:0000259" key="10">
    <source>
        <dbReference type="Pfam" id="PF03800"/>
    </source>
</evidence>
<evidence type="ECO:0000256" key="3">
    <source>
        <dbReference type="ARBA" id="ARBA00022454"/>
    </source>
</evidence>
<gene>
    <name evidence="11" type="ORF">DIABBA_LOCUS3737</name>
</gene>
<evidence type="ECO:0000256" key="8">
    <source>
        <dbReference type="ARBA" id="ARBA00023328"/>
    </source>
</evidence>
<keyword evidence="4" id="KW-0132">Cell division</keyword>
<name>A0A9N9SXK3_DIABA</name>
<evidence type="ECO:0000256" key="9">
    <source>
        <dbReference type="SAM" id="Coils"/>
    </source>
</evidence>
<keyword evidence="8" id="KW-0137">Centromere</keyword>
<dbReference type="InterPro" id="IPR038275">
    <property type="entry name" value="Nuf2_N_sf"/>
</dbReference>
<keyword evidence="3" id="KW-0158">Chromosome</keyword>
<organism evidence="11 12">
    <name type="scientific">Diabrotica balteata</name>
    <name type="common">Banded cucumber beetle</name>
    <dbReference type="NCBI Taxonomy" id="107213"/>
    <lineage>
        <taxon>Eukaryota</taxon>
        <taxon>Metazoa</taxon>
        <taxon>Ecdysozoa</taxon>
        <taxon>Arthropoda</taxon>
        <taxon>Hexapoda</taxon>
        <taxon>Insecta</taxon>
        <taxon>Pterygota</taxon>
        <taxon>Neoptera</taxon>
        <taxon>Endopterygota</taxon>
        <taxon>Coleoptera</taxon>
        <taxon>Polyphaga</taxon>
        <taxon>Cucujiformia</taxon>
        <taxon>Chrysomeloidea</taxon>
        <taxon>Chrysomelidae</taxon>
        <taxon>Galerucinae</taxon>
        <taxon>Diabroticina</taxon>
        <taxon>Diabroticites</taxon>
        <taxon>Diabrotica</taxon>
    </lineage>
</organism>
<dbReference type="GO" id="GO:0031262">
    <property type="term" value="C:Ndc80 complex"/>
    <property type="evidence" value="ECO:0007669"/>
    <property type="project" value="InterPro"/>
</dbReference>
<feature type="domain" description="Kinetochore protein Nuf2 N-terminal" evidence="10">
    <location>
        <begin position="6"/>
        <end position="123"/>
    </location>
</feature>
<reference evidence="11" key="1">
    <citation type="submission" date="2022-01" db="EMBL/GenBank/DDBJ databases">
        <authorList>
            <person name="King R."/>
        </authorList>
    </citation>
    <scope>NUCLEOTIDE SEQUENCE</scope>
</reference>
<evidence type="ECO:0000256" key="7">
    <source>
        <dbReference type="ARBA" id="ARBA00023306"/>
    </source>
</evidence>
<sequence>MDDLIDSIRKAFPDSQITKDDILHPTSESVCKIYSTFLSDFEEKIAYARGFYQDDLRTDLDEEERIFLKMQKLNAIFTKTGLKFCLGDIIEPTFTRTRVFVCMFVHMLIFFGNTLHTFEKTCSDILTMREDINTLFGEKDNYLIKINEYIIERLKLLKENEELENDIQKLEESNEDYCNERIKKEREINVPLRKDLKRLEITVEEKTTNIEKLGAKEKKYVDEVITEEEYLELKKLEKDLEAEKESLKTDDMDMDNFLSYEYKIVDHFRHCGKAIPDQLNVDFINRHIKMEEELEDLNMTIQKLSSDINFNKSTLNHQQKLHNQAKSVCLKTNTKNEVILQNIQDECELVKHEVQMYNEKICSRHRDALVSNIEMKNEITQLENDLENLQDHFRKEYIKITKAEDLAVQEIKGHIENLYK</sequence>
<dbReference type="AlphaFoldDB" id="A0A9N9SXK3"/>
<keyword evidence="12" id="KW-1185">Reference proteome</keyword>
<keyword evidence="6 9" id="KW-0175">Coiled coil</keyword>
<dbReference type="Pfam" id="PF03800">
    <property type="entry name" value="Nuf2"/>
    <property type="match status" value="1"/>
</dbReference>
<evidence type="ECO:0000256" key="5">
    <source>
        <dbReference type="ARBA" id="ARBA00022776"/>
    </source>
</evidence>
<protein>
    <recommendedName>
        <fullName evidence="10">Kinetochore protein Nuf2 N-terminal domain-containing protein</fullName>
    </recommendedName>
</protein>
<proteinExistence type="inferred from homology"/>
<dbReference type="OrthoDB" id="6735200at2759"/>